<dbReference type="EMBL" id="JACJJC010000293">
    <property type="protein sequence ID" value="MBM6705290.1"/>
    <property type="molecule type" value="Genomic_DNA"/>
</dbReference>
<dbReference type="Gene3D" id="2.10.109.10">
    <property type="entry name" value="Umud Fragment, subunit A"/>
    <property type="match status" value="1"/>
</dbReference>
<evidence type="ECO:0000313" key="3">
    <source>
        <dbReference type="Proteomes" id="UP000715095"/>
    </source>
</evidence>
<keyword evidence="3" id="KW-1185">Reference proteome</keyword>
<sequence length="86" mass="9668">YVAAGPGDRVEITSDFRVLVNGVERARGLPHTGDMPLEAVRKRFCGARVLGEDEYWMLGTSFRSFDSRYWGPICSEQIVGRAYVII</sequence>
<proteinExistence type="predicted"/>
<feature type="domain" description="Peptidase S26" evidence="1">
    <location>
        <begin position="2"/>
        <end position="85"/>
    </location>
</feature>
<feature type="non-terminal residue" evidence="2">
    <location>
        <position position="1"/>
    </location>
</feature>
<evidence type="ECO:0000313" key="2">
    <source>
        <dbReference type="EMBL" id="MBM6705290.1"/>
    </source>
</evidence>
<name>A0ABS2DVF0_9BURK</name>
<dbReference type="RefSeq" id="WP_205105182.1">
    <property type="nucleotide sequence ID" value="NZ_JACJJC010000293.1"/>
</dbReference>
<dbReference type="CDD" id="cd06530">
    <property type="entry name" value="S26_SPase_I"/>
    <property type="match status" value="1"/>
</dbReference>
<accession>A0ABS2DVF0</accession>
<reference evidence="2 3" key="1">
    <citation type="journal article" date="2021" name="Sci. Rep.">
        <title>The distribution of antibiotic resistance genes in chicken gut microbiota commensals.</title>
        <authorList>
            <person name="Juricova H."/>
            <person name="Matiasovicova J."/>
            <person name="Kubasova T."/>
            <person name="Cejkova D."/>
            <person name="Rychlik I."/>
        </authorList>
    </citation>
    <scope>NUCLEOTIDE SEQUENCE [LARGE SCALE GENOMIC DNA]</scope>
    <source>
        <strain evidence="2 3">An829</strain>
    </source>
</reference>
<dbReference type="InterPro" id="IPR036286">
    <property type="entry name" value="LexA/Signal_pep-like_sf"/>
</dbReference>
<dbReference type="InterPro" id="IPR019533">
    <property type="entry name" value="Peptidase_S26"/>
</dbReference>
<dbReference type="Proteomes" id="UP000715095">
    <property type="component" value="Unassembled WGS sequence"/>
</dbReference>
<gene>
    <name evidence="2" type="ORF">H6A60_12530</name>
</gene>
<protein>
    <submittedName>
        <fullName evidence="2">S26 family signal peptidase</fullName>
    </submittedName>
</protein>
<comment type="caution">
    <text evidence="2">The sequence shown here is derived from an EMBL/GenBank/DDBJ whole genome shotgun (WGS) entry which is preliminary data.</text>
</comment>
<organism evidence="2 3">
    <name type="scientific">Sutterella massiliensis</name>
    <dbReference type="NCBI Taxonomy" id="1816689"/>
    <lineage>
        <taxon>Bacteria</taxon>
        <taxon>Pseudomonadati</taxon>
        <taxon>Pseudomonadota</taxon>
        <taxon>Betaproteobacteria</taxon>
        <taxon>Burkholderiales</taxon>
        <taxon>Sutterellaceae</taxon>
        <taxon>Sutterella</taxon>
    </lineage>
</organism>
<dbReference type="Pfam" id="PF10502">
    <property type="entry name" value="Peptidase_S26"/>
    <property type="match status" value="1"/>
</dbReference>
<evidence type="ECO:0000259" key="1">
    <source>
        <dbReference type="Pfam" id="PF10502"/>
    </source>
</evidence>
<dbReference type="SUPFAM" id="SSF51306">
    <property type="entry name" value="LexA/Signal peptidase"/>
    <property type="match status" value="1"/>
</dbReference>